<organism evidence="1 2">
    <name type="scientific">Nannocystis pusilla</name>
    <dbReference type="NCBI Taxonomy" id="889268"/>
    <lineage>
        <taxon>Bacteria</taxon>
        <taxon>Pseudomonadati</taxon>
        <taxon>Myxococcota</taxon>
        <taxon>Polyangia</taxon>
        <taxon>Nannocystales</taxon>
        <taxon>Nannocystaceae</taxon>
        <taxon>Nannocystis</taxon>
    </lineage>
</organism>
<dbReference type="EMBL" id="JAPNKE010000002">
    <property type="protein sequence ID" value="MCY1013949.1"/>
    <property type="molecule type" value="Genomic_DNA"/>
</dbReference>
<sequence length="120" mass="12839">MAALDHYERALALREKALGAEFIDNAFALAGIGEAHVMRGEAAAAIAPLERAQALLEKHRIFPSLLARVDFLLARALGDAGRSQEQAQRLAARAQAGFRALATPVGDADARRVADWLASH</sequence>
<evidence type="ECO:0000313" key="2">
    <source>
        <dbReference type="Proteomes" id="UP001150924"/>
    </source>
</evidence>
<dbReference type="Gene3D" id="1.25.40.10">
    <property type="entry name" value="Tetratricopeptide repeat domain"/>
    <property type="match status" value="1"/>
</dbReference>
<reference evidence="1" key="1">
    <citation type="submission" date="2022-11" db="EMBL/GenBank/DDBJ databases">
        <title>Minimal conservation of predation-associated metabolite biosynthetic gene clusters underscores biosynthetic potential of Myxococcota including descriptions for ten novel species: Archangium lansinium sp. nov., Myxococcus landrumus sp. nov., Nannocystis bai.</title>
        <authorList>
            <person name="Ahearne A."/>
            <person name="Stevens C."/>
            <person name="Phillips K."/>
        </authorList>
    </citation>
    <scope>NUCLEOTIDE SEQUENCE</scope>
    <source>
        <strain evidence="1">Na p29</strain>
    </source>
</reference>
<evidence type="ECO:0000313" key="1">
    <source>
        <dbReference type="EMBL" id="MCY1013949.1"/>
    </source>
</evidence>
<accession>A0A9X3J4J9</accession>
<dbReference type="AlphaFoldDB" id="A0A9X3J4J9"/>
<keyword evidence="2" id="KW-1185">Reference proteome</keyword>
<dbReference type="InterPro" id="IPR011990">
    <property type="entry name" value="TPR-like_helical_dom_sf"/>
</dbReference>
<dbReference type="SUPFAM" id="SSF48452">
    <property type="entry name" value="TPR-like"/>
    <property type="match status" value="1"/>
</dbReference>
<comment type="caution">
    <text evidence="1">The sequence shown here is derived from an EMBL/GenBank/DDBJ whole genome shotgun (WGS) entry which is preliminary data.</text>
</comment>
<dbReference type="Proteomes" id="UP001150924">
    <property type="component" value="Unassembled WGS sequence"/>
</dbReference>
<name>A0A9X3J4J9_9BACT</name>
<proteinExistence type="predicted"/>
<gene>
    <name evidence="1" type="ORF">OV079_52175</name>
</gene>
<protein>
    <submittedName>
        <fullName evidence="1">Tetratricopeptide repeat protein</fullName>
    </submittedName>
</protein>